<reference evidence="2" key="1">
    <citation type="submission" date="2017-09" db="EMBL/GenBank/DDBJ databases">
        <title>Depth-based differentiation of microbial function through sediment-hosted aquifers and enrichment of novel symbionts in the deep terrestrial subsurface.</title>
        <authorList>
            <person name="Probst A.J."/>
            <person name="Ladd B."/>
            <person name="Jarett J.K."/>
            <person name="Geller-Mcgrath D.E."/>
            <person name="Sieber C.M.K."/>
            <person name="Emerson J.B."/>
            <person name="Anantharaman K."/>
            <person name="Thomas B.C."/>
            <person name="Malmstrom R."/>
            <person name="Stieglmeier M."/>
            <person name="Klingl A."/>
            <person name="Woyke T."/>
            <person name="Ryan C.M."/>
            <person name="Banfield J.F."/>
        </authorList>
    </citation>
    <scope>NUCLEOTIDE SEQUENCE [LARGE SCALE GENOMIC DNA]</scope>
</reference>
<dbReference type="AlphaFoldDB" id="A0A2M8EUM0"/>
<gene>
    <name evidence="1" type="ORF">CO053_02660</name>
</gene>
<sequence>MTQYQNPRRLENKKVKEEARELVIERIKAASNNLKICVGSQNTEYSKQEILETLKEDSKLSKEIIDVQLKYLRGMASGAIYQDR</sequence>
<organism evidence="1 2">
    <name type="scientific">Candidatus Shapirobacteria bacterium CG_4_9_14_0_2_um_filter_40_11</name>
    <dbReference type="NCBI Taxonomy" id="1974876"/>
    <lineage>
        <taxon>Bacteria</taxon>
        <taxon>Candidatus Shapironibacteriota</taxon>
    </lineage>
</organism>
<accession>A0A2M8EUM0</accession>
<dbReference type="Proteomes" id="UP000230885">
    <property type="component" value="Unassembled WGS sequence"/>
</dbReference>
<evidence type="ECO:0000313" key="1">
    <source>
        <dbReference type="EMBL" id="PJC28814.1"/>
    </source>
</evidence>
<protein>
    <submittedName>
        <fullName evidence="1">Uncharacterized protein</fullName>
    </submittedName>
</protein>
<evidence type="ECO:0000313" key="2">
    <source>
        <dbReference type="Proteomes" id="UP000230885"/>
    </source>
</evidence>
<comment type="caution">
    <text evidence="1">The sequence shown here is derived from an EMBL/GenBank/DDBJ whole genome shotgun (WGS) entry which is preliminary data.</text>
</comment>
<proteinExistence type="predicted"/>
<name>A0A2M8EUM0_9BACT</name>
<dbReference type="EMBL" id="PFSE01000040">
    <property type="protein sequence ID" value="PJC28814.1"/>
    <property type="molecule type" value="Genomic_DNA"/>
</dbReference>